<evidence type="ECO:0000313" key="3">
    <source>
        <dbReference type="Proteomes" id="UP000663844"/>
    </source>
</evidence>
<feature type="compositionally biased region" description="Polar residues" evidence="1">
    <location>
        <begin position="85"/>
        <end position="104"/>
    </location>
</feature>
<sequence>MNSCLPDDRQKQESILKISTSGVVSKKDGPGQTVLTQKRLYFIPETRSSARLLTELINIISIDKYQHQTVFSSSKPGIKIYTKSAGASTSLPRDTNATLKAKSSSLEKDSKMSISL</sequence>
<proteinExistence type="predicted"/>
<feature type="compositionally biased region" description="Basic and acidic residues" evidence="1">
    <location>
        <begin position="105"/>
        <end position="116"/>
    </location>
</feature>
<evidence type="ECO:0000313" key="2">
    <source>
        <dbReference type="EMBL" id="CAF4439985.1"/>
    </source>
</evidence>
<name>A0A820RNG4_9BILA</name>
<dbReference type="EMBL" id="CAJOAZ010031418">
    <property type="protein sequence ID" value="CAF4439985.1"/>
    <property type="molecule type" value="Genomic_DNA"/>
</dbReference>
<protein>
    <recommendedName>
        <fullName evidence="4">GRAM domain-containing protein</fullName>
    </recommendedName>
</protein>
<dbReference type="Proteomes" id="UP000663844">
    <property type="component" value="Unassembled WGS sequence"/>
</dbReference>
<feature type="non-terminal residue" evidence="2">
    <location>
        <position position="1"/>
    </location>
</feature>
<feature type="region of interest" description="Disordered" evidence="1">
    <location>
        <begin position="85"/>
        <end position="116"/>
    </location>
</feature>
<reference evidence="2" key="1">
    <citation type="submission" date="2021-02" db="EMBL/GenBank/DDBJ databases">
        <authorList>
            <person name="Nowell W R."/>
        </authorList>
    </citation>
    <scope>NUCLEOTIDE SEQUENCE</scope>
</reference>
<accession>A0A820RNG4</accession>
<comment type="caution">
    <text evidence="2">The sequence shown here is derived from an EMBL/GenBank/DDBJ whole genome shotgun (WGS) entry which is preliminary data.</text>
</comment>
<dbReference type="AlphaFoldDB" id="A0A820RNG4"/>
<evidence type="ECO:0000256" key="1">
    <source>
        <dbReference type="SAM" id="MobiDB-lite"/>
    </source>
</evidence>
<gene>
    <name evidence="2" type="ORF">OXD698_LOCUS53757</name>
</gene>
<organism evidence="2 3">
    <name type="scientific">Adineta steineri</name>
    <dbReference type="NCBI Taxonomy" id="433720"/>
    <lineage>
        <taxon>Eukaryota</taxon>
        <taxon>Metazoa</taxon>
        <taxon>Spiralia</taxon>
        <taxon>Gnathifera</taxon>
        <taxon>Rotifera</taxon>
        <taxon>Eurotatoria</taxon>
        <taxon>Bdelloidea</taxon>
        <taxon>Adinetida</taxon>
        <taxon>Adinetidae</taxon>
        <taxon>Adineta</taxon>
    </lineage>
</organism>
<evidence type="ECO:0008006" key="4">
    <source>
        <dbReference type="Google" id="ProtNLM"/>
    </source>
</evidence>